<dbReference type="PANTHER" id="PTHR22916">
    <property type="entry name" value="GLYCOSYLTRANSFERASE"/>
    <property type="match status" value="1"/>
</dbReference>
<dbReference type="GO" id="GO:0016758">
    <property type="term" value="F:hexosyltransferase activity"/>
    <property type="evidence" value="ECO:0007669"/>
    <property type="project" value="UniProtKB-ARBA"/>
</dbReference>
<dbReference type="CDD" id="cd06433">
    <property type="entry name" value="GT_2_WfgS_like"/>
    <property type="match status" value="1"/>
</dbReference>
<dbReference type="InterPro" id="IPR029044">
    <property type="entry name" value="Nucleotide-diphossugar_trans"/>
</dbReference>
<dbReference type="Pfam" id="PF00535">
    <property type="entry name" value="Glycos_transf_2"/>
    <property type="match status" value="1"/>
</dbReference>
<keyword evidence="2" id="KW-0808">Transferase</keyword>
<sequence length="294" mass="32343">MSCVNHSTLRRIVPEMPDCFVRQEGGRAVCMKTPNSVGKIAEGGIRLQGKYKVDAEGQPLVSVITAVYNGAEFLEDTINSVLGQKYSNVEYIVIDGGSTDATLSIIRKYEHAIDYWVSEPDGGVYAAMNKGISLASGSWIGLINSDDRYTKDAIEIVAGVAKDGAADIVCGDLDIVSRQEGAFIARRSANYLKLPFGMYVNHPASFVRSAVYRSVASYDSSLRIAADYKFFLTAFVSKVRFCNVSACLAVMRDGGLSIKHEQLTKQEERSVRKEVLPYALYLLVVLIKKIRRRG</sequence>
<name>A0A1I5RCW7_9GAMM</name>
<protein>
    <submittedName>
        <fullName evidence="2">Glycosyltransferase involved in cell wall bisynthesis</fullName>
    </submittedName>
</protein>
<reference evidence="3" key="1">
    <citation type="submission" date="2016-10" db="EMBL/GenBank/DDBJ databases">
        <authorList>
            <person name="Varghese N."/>
            <person name="Submissions S."/>
        </authorList>
    </citation>
    <scope>NUCLEOTIDE SEQUENCE [LARGE SCALE GENOMIC DNA]</scope>
    <source>
        <strain evidence="3">JCM 15604</strain>
    </source>
</reference>
<keyword evidence="3" id="KW-1185">Reference proteome</keyword>
<dbReference type="AlphaFoldDB" id="A0A1I5RCW7"/>
<dbReference type="EMBL" id="FOXK01000003">
    <property type="protein sequence ID" value="SFP56359.1"/>
    <property type="molecule type" value="Genomic_DNA"/>
</dbReference>
<evidence type="ECO:0000259" key="1">
    <source>
        <dbReference type="Pfam" id="PF00535"/>
    </source>
</evidence>
<gene>
    <name evidence="2" type="ORF">SAMN05216177_103419</name>
</gene>
<feature type="domain" description="Glycosyltransferase 2-like" evidence="1">
    <location>
        <begin position="62"/>
        <end position="186"/>
    </location>
</feature>
<dbReference type="OrthoDB" id="396512at2"/>
<dbReference type="InterPro" id="IPR001173">
    <property type="entry name" value="Glyco_trans_2-like"/>
</dbReference>
<dbReference type="Gene3D" id="3.90.550.10">
    <property type="entry name" value="Spore Coat Polysaccharide Biosynthesis Protein SpsA, Chain A"/>
    <property type="match status" value="1"/>
</dbReference>
<dbReference type="SUPFAM" id="SSF53448">
    <property type="entry name" value="Nucleotide-diphospho-sugar transferases"/>
    <property type="match status" value="1"/>
</dbReference>
<dbReference type="Proteomes" id="UP000182025">
    <property type="component" value="Unassembled WGS sequence"/>
</dbReference>
<dbReference type="PANTHER" id="PTHR22916:SF67">
    <property type="entry name" value="COLANIC ACID BIOSYNTHESIS GLYCOSYL TRANSFERASE WCAE-RELATED"/>
    <property type="match status" value="1"/>
</dbReference>
<accession>A0A1I5RCW7</accession>
<proteinExistence type="predicted"/>
<evidence type="ECO:0000313" key="3">
    <source>
        <dbReference type="Proteomes" id="UP000182025"/>
    </source>
</evidence>
<organism evidence="2 3">
    <name type="scientific">Ectopseudomonas toyotomiensis</name>
    <dbReference type="NCBI Taxonomy" id="554344"/>
    <lineage>
        <taxon>Bacteria</taxon>
        <taxon>Pseudomonadati</taxon>
        <taxon>Pseudomonadota</taxon>
        <taxon>Gammaproteobacteria</taxon>
        <taxon>Pseudomonadales</taxon>
        <taxon>Pseudomonadaceae</taxon>
        <taxon>Ectopseudomonas</taxon>
    </lineage>
</organism>
<evidence type="ECO:0000313" key="2">
    <source>
        <dbReference type="EMBL" id="SFP56359.1"/>
    </source>
</evidence>